<evidence type="ECO:0000313" key="1">
    <source>
        <dbReference type="EMBL" id="CAF4309797.1"/>
    </source>
</evidence>
<accession>A0A820IJ64</accession>
<dbReference type="Proteomes" id="UP000663823">
    <property type="component" value="Unassembled WGS sequence"/>
</dbReference>
<protein>
    <recommendedName>
        <fullName evidence="3">F-box domain-containing protein</fullName>
    </recommendedName>
</protein>
<comment type="caution">
    <text evidence="1">The sequence shown here is derived from an EMBL/GenBank/DDBJ whole genome shotgun (WGS) entry which is preliminary data.</text>
</comment>
<reference evidence="1" key="1">
    <citation type="submission" date="2021-02" db="EMBL/GenBank/DDBJ databases">
        <authorList>
            <person name="Nowell W R."/>
        </authorList>
    </citation>
    <scope>NUCLEOTIDE SEQUENCE</scope>
</reference>
<dbReference type="EMBL" id="CAJOAX010049853">
    <property type="protein sequence ID" value="CAF4309797.1"/>
    <property type="molecule type" value="Genomic_DNA"/>
</dbReference>
<organism evidence="1 2">
    <name type="scientific">Rotaria sordida</name>
    <dbReference type="NCBI Taxonomy" id="392033"/>
    <lineage>
        <taxon>Eukaryota</taxon>
        <taxon>Metazoa</taxon>
        <taxon>Spiralia</taxon>
        <taxon>Gnathifera</taxon>
        <taxon>Rotifera</taxon>
        <taxon>Eurotatoria</taxon>
        <taxon>Bdelloidea</taxon>
        <taxon>Philodinida</taxon>
        <taxon>Philodinidae</taxon>
        <taxon>Rotaria</taxon>
    </lineage>
</organism>
<sequence>MNRHTQLEDLSNEIFFEIFDYFHALEIFISFTCLNRRISSILQSIPLRIVILSDHCYRQINFLSSHLANHADQVISLEIFDTICDYTSIISILFNRHNFHNLE</sequence>
<evidence type="ECO:0008006" key="3">
    <source>
        <dbReference type="Google" id="ProtNLM"/>
    </source>
</evidence>
<gene>
    <name evidence="1" type="ORF">OTI717_LOCUS42306</name>
</gene>
<dbReference type="AlphaFoldDB" id="A0A820IJ64"/>
<name>A0A820IJ64_9BILA</name>
<proteinExistence type="predicted"/>
<evidence type="ECO:0000313" key="2">
    <source>
        <dbReference type="Proteomes" id="UP000663823"/>
    </source>
</evidence>